<gene>
    <name evidence="2" type="ORF">MCHLO_00736</name>
</gene>
<feature type="region of interest" description="Disordered" evidence="1">
    <location>
        <begin position="52"/>
        <end position="73"/>
    </location>
</feature>
<evidence type="ECO:0000313" key="3">
    <source>
        <dbReference type="Proteomes" id="UP000815677"/>
    </source>
</evidence>
<protein>
    <submittedName>
        <fullName evidence="2">Uncharacterized protein</fullName>
    </submittedName>
</protein>
<reference evidence="2" key="1">
    <citation type="submission" date="2014-09" db="EMBL/GenBank/DDBJ databases">
        <title>Genome sequence of the luminous mushroom Mycena chlorophos for searching fungal bioluminescence genes.</title>
        <authorList>
            <person name="Tanaka Y."/>
            <person name="Kasuga D."/>
            <person name="Oba Y."/>
            <person name="Hase S."/>
            <person name="Sato K."/>
            <person name="Oba Y."/>
            <person name="Sakakibara Y."/>
        </authorList>
    </citation>
    <scope>NUCLEOTIDE SEQUENCE</scope>
</reference>
<organism evidence="2 3">
    <name type="scientific">Mycena chlorophos</name>
    <name type="common">Agaric fungus</name>
    <name type="synonym">Agaricus chlorophos</name>
    <dbReference type="NCBI Taxonomy" id="658473"/>
    <lineage>
        <taxon>Eukaryota</taxon>
        <taxon>Fungi</taxon>
        <taxon>Dikarya</taxon>
        <taxon>Basidiomycota</taxon>
        <taxon>Agaricomycotina</taxon>
        <taxon>Agaricomycetes</taxon>
        <taxon>Agaricomycetidae</taxon>
        <taxon>Agaricales</taxon>
        <taxon>Marasmiineae</taxon>
        <taxon>Mycenaceae</taxon>
        <taxon>Mycena</taxon>
    </lineage>
</organism>
<proteinExistence type="predicted"/>
<dbReference type="Proteomes" id="UP000815677">
    <property type="component" value="Unassembled WGS sequence"/>
</dbReference>
<evidence type="ECO:0000256" key="1">
    <source>
        <dbReference type="SAM" id="MobiDB-lite"/>
    </source>
</evidence>
<name>A0ABQ0KVW2_MYCCL</name>
<sequence>MPHPPPAHTPSSFPSHPARTPTPCRATNTPLSNAFKLFPTLTPPRIVFIPWQTQTQPQPEPEEQPSPNCGVLDSTDRITQMSAQRGAASNTFLWA</sequence>
<accession>A0ABQ0KVW2</accession>
<evidence type="ECO:0000313" key="2">
    <source>
        <dbReference type="EMBL" id="GAT43043.1"/>
    </source>
</evidence>
<keyword evidence="3" id="KW-1185">Reference proteome</keyword>
<dbReference type="EMBL" id="DF838498">
    <property type="protein sequence ID" value="GAT43043.1"/>
    <property type="molecule type" value="Genomic_DNA"/>
</dbReference>
<feature type="region of interest" description="Disordered" evidence="1">
    <location>
        <begin position="1"/>
        <end position="28"/>
    </location>
</feature>